<evidence type="ECO:0000313" key="2">
    <source>
        <dbReference type="EMBL" id="OIU68732.1"/>
    </source>
</evidence>
<dbReference type="GO" id="GO:0006777">
    <property type="term" value="P:Mo-molybdopterin cofactor biosynthetic process"/>
    <property type="evidence" value="ECO:0007669"/>
    <property type="project" value="InterPro"/>
</dbReference>
<evidence type="ECO:0000313" key="3">
    <source>
        <dbReference type="Proteomes" id="UP000182062"/>
    </source>
</evidence>
<dbReference type="SUPFAM" id="SSF52540">
    <property type="entry name" value="P-loop containing nucleoside triphosphate hydrolases"/>
    <property type="match status" value="1"/>
</dbReference>
<feature type="domain" description="Molybdopterin-guanine dinucleotide biosynthesis protein B (MobB)" evidence="1">
    <location>
        <begin position="3"/>
        <end position="130"/>
    </location>
</feature>
<reference evidence="2 3" key="1">
    <citation type="submission" date="2016-09" db="EMBL/GenBank/DDBJ databases">
        <title>Bacillus aquimaris SAMM genome sequence reveals colonization and biosurfactant production capacities.</title>
        <authorList>
            <person name="Waghmode S.R."/>
            <person name="Suryavanshi M.V."/>
        </authorList>
    </citation>
    <scope>NUCLEOTIDE SEQUENCE [LARGE SCALE GENOMIC DNA]</scope>
    <source>
        <strain evidence="2 3">SAMM</strain>
    </source>
</reference>
<protein>
    <submittedName>
        <fullName evidence="2">Molybdopterin-guanine dinucleotide biosynthesis protein B</fullName>
    </submittedName>
</protein>
<dbReference type="PANTHER" id="PTHR40072">
    <property type="entry name" value="MOLYBDOPTERIN-GUANINE DINUCLEOTIDE BIOSYNTHESIS ADAPTER PROTEIN-RELATED"/>
    <property type="match status" value="1"/>
</dbReference>
<dbReference type="Proteomes" id="UP000182062">
    <property type="component" value="Unassembled WGS sequence"/>
</dbReference>
<dbReference type="InterPro" id="IPR027417">
    <property type="entry name" value="P-loop_NTPase"/>
</dbReference>
<dbReference type="AlphaFoldDB" id="A0A1J6VWK9"/>
<dbReference type="InterPro" id="IPR052539">
    <property type="entry name" value="MGD_biosynthesis_adapter"/>
</dbReference>
<dbReference type="InterPro" id="IPR004435">
    <property type="entry name" value="MobB_dom"/>
</dbReference>
<name>A0A1J6VWK9_9BACI</name>
<evidence type="ECO:0000259" key="1">
    <source>
        <dbReference type="Pfam" id="PF03205"/>
    </source>
</evidence>
<organism evidence="2 3">
    <name type="scientific">Rossellomorea aquimaris</name>
    <dbReference type="NCBI Taxonomy" id="189382"/>
    <lineage>
        <taxon>Bacteria</taxon>
        <taxon>Bacillati</taxon>
        <taxon>Bacillota</taxon>
        <taxon>Bacilli</taxon>
        <taxon>Bacillales</taxon>
        <taxon>Bacillaceae</taxon>
        <taxon>Rossellomorea</taxon>
    </lineage>
</organism>
<dbReference type="PANTHER" id="PTHR40072:SF1">
    <property type="entry name" value="MOLYBDOPTERIN-GUANINE DINUCLEOTIDE BIOSYNTHESIS ADAPTER PROTEIN"/>
    <property type="match status" value="1"/>
</dbReference>
<dbReference type="NCBIfam" id="TIGR00176">
    <property type="entry name" value="mobB"/>
    <property type="match status" value="1"/>
</dbReference>
<dbReference type="RefSeq" id="WP_071620157.1">
    <property type="nucleotide sequence ID" value="NZ_MINN01000128.1"/>
</dbReference>
<sequence>MKVIQVVGFKNSGKTTVSSNVITYAASKGIKTGSVKHHSHGAPDVVPGTDSDRHLKAGATLAGVEGGGIFNVSLQLEDYDFDDILRIYELIKVEVLVVEGYKEKNYPKIVCIGNQKDFSLLDSLENVQAVFLHSHLSLPPDYHLPAFTAERLDAFEQWIDSFINL</sequence>
<dbReference type="Pfam" id="PF03205">
    <property type="entry name" value="MobB"/>
    <property type="match status" value="1"/>
</dbReference>
<keyword evidence="3" id="KW-1185">Reference proteome</keyword>
<dbReference type="EMBL" id="MINN01000128">
    <property type="protein sequence ID" value="OIU68732.1"/>
    <property type="molecule type" value="Genomic_DNA"/>
</dbReference>
<proteinExistence type="predicted"/>
<comment type="caution">
    <text evidence="2">The sequence shown here is derived from an EMBL/GenBank/DDBJ whole genome shotgun (WGS) entry which is preliminary data.</text>
</comment>
<gene>
    <name evidence="2" type="ORF">BHE18_17610</name>
</gene>
<dbReference type="GO" id="GO:0005525">
    <property type="term" value="F:GTP binding"/>
    <property type="evidence" value="ECO:0007669"/>
    <property type="project" value="InterPro"/>
</dbReference>
<accession>A0A1J6VWK9</accession>
<dbReference type="Gene3D" id="3.40.50.300">
    <property type="entry name" value="P-loop containing nucleotide triphosphate hydrolases"/>
    <property type="match status" value="1"/>
</dbReference>